<evidence type="ECO:0000256" key="1">
    <source>
        <dbReference type="PROSITE-ProRule" id="PRU01211"/>
    </source>
</evidence>
<feature type="domain" description="Peptidase M12A" evidence="4">
    <location>
        <begin position="574"/>
        <end position="788"/>
    </location>
</feature>
<keyword evidence="2" id="KW-0645">Protease</keyword>
<dbReference type="InterPro" id="IPR001506">
    <property type="entry name" value="Peptidase_M12A"/>
</dbReference>
<feature type="signal peptide" evidence="2">
    <location>
        <begin position="1"/>
        <end position="25"/>
    </location>
</feature>
<feature type="chain" id="PRO_5044970236" description="Metalloendopeptidase" evidence="2">
    <location>
        <begin position="26"/>
        <end position="795"/>
    </location>
</feature>
<organism evidence="5 6">
    <name type="scientific">Vanessa tameamea</name>
    <name type="common">Kamehameha butterfly</name>
    <dbReference type="NCBI Taxonomy" id="334116"/>
    <lineage>
        <taxon>Eukaryota</taxon>
        <taxon>Metazoa</taxon>
        <taxon>Ecdysozoa</taxon>
        <taxon>Arthropoda</taxon>
        <taxon>Hexapoda</taxon>
        <taxon>Insecta</taxon>
        <taxon>Pterygota</taxon>
        <taxon>Neoptera</taxon>
        <taxon>Endopterygota</taxon>
        <taxon>Lepidoptera</taxon>
        <taxon>Glossata</taxon>
        <taxon>Ditrysia</taxon>
        <taxon>Papilionoidea</taxon>
        <taxon>Nymphalidae</taxon>
        <taxon>Nymphalinae</taxon>
        <taxon>Vanessa</taxon>
    </lineage>
</organism>
<accession>A0ABM4AXW7</accession>
<reference evidence="6" key="1">
    <citation type="submission" date="2025-08" db="UniProtKB">
        <authorList>
            <consortium name="RefSeq"/>
        </authorList>
    </citation>
    <scope>IDENTIFICATION</scope>
    <source>
        <tissue evidence="6">Whole body</tissue>
    </source>
</reference>
<dbReference type="RefSeq" id="XP_064076137.1">
    <property type="nucleotide sequence ID" value="XM_064220067.1"/>
</dbReference>
<keyword evidence="2" id="KW-0732">Signal</keyword>
<keyword evidence="2" id="KW-0378">Hydrolase</keyword>
<dbReference type="SMART" id="SM00235">
    <property type="entry name" value="ZnMc"/>
    <property type="match status" value="1"/>
</dbReference>
<evidence type="ECO:0000313" key="6">
    <source>
        <dbReference type="RefSeq" id="XP_064076137.1"/>
    </source>
</evidence>
<gene>
    <name evidence="6" type="primary">LOC113404312</name>
</gene>
<feature type="region of interest" description="Disordered" evidence="3">
    <location>
        <begin position="492"/>
        <end position="560"/>
    </location>
</feature>
<comment type="caution">
    <text evidence="1">Lacks conserved residue(s) required for the propagation of feature annotation.</text>
</comment>
<dbReference type="Pfam" id="PF01400">
    <property type="entry name" value="Astacin"/>
    <property type="match status" value="2"/>
</dbReference>
<dbReference type="PANTHER" id="PTHR10127">
    <property type="entry name" value="DISCOIDIN, CUB, EGF, LAMININ , AND ZINC METALLOPROTEASE DOMAIN CONTAINING"/>
    <property type="match status" value="1"/>
</dbReference>
<sequence>MAVYLTSLFLLNFCTVSFFVKGVNSNQDIFKKEHFVFWPNGTIPFYINPDHFDNEQTNLIMTTLSSFAFKTCLEFHPILGEPQQNLHIMVFENPRGIRKCTIDMEGHAKEEPHRIILGYDCLHSPQIDMLVMKALGFPFEHNRASRDVFIDVQFENIEPGSIPFFTKERKLPPELRVMPYDINSVMHFGEREFSKNGHRTIILKNYNAKQNRIGLTKNDLRKIEIIYGPECQKRDRQAKIDMCKSYPSSRRKRQVDAEIVRSLRVNPNITPPPDKNLTDELTNDLEDLGIENEAQDLLEQVHRITAKALENARIKRCNDTDVNIESNTISHDVASIIEATVLYVKDVVNKALRNSTAFCNNTNSIELFQRARCGSPYRCPVSYKSTKSGRIEYSTQHRPFIRQSTKHYGKDRRPQFAKWLRTSNITENKGRRKRDLTELDQSDLKTVTANVTGDLTFDTTISVQKVMNFAPVRRFRERGSRTFGSKEKYKEDYNSNISSDNTKKRSKHKRVTMKDLNIELLSDKHTGKRKEKYPQSESQSHSEEEGERSKVKKTKKRKESLISGEIPETVKLTKANREFYDERMWPDKIVRFVIRDDSRYNIQKVRERLEEVNSILKKKTCVRLQEITEKEGRKYHDYLILDTSPDYVTGRVGGKQNFGCIELFEGGQHRQHAAMMAMAMLGFYFEISRHDRDKYIRVHLRHIRADKLHHFEKIRSDATLPLAYDYKSATHPAWQFWRKVGKKGISSVATYKDQDPDGSIMRSLGQNEQLLSDTDIIKINSVYDVKCFERRNKNE</sequence>
<dbReference type="Gene3D" id="3.40.390.10">
    <property type="entry name" value="Collagenase (Catalytic Domain)"/>
    <property type="match status" value="2"/>
</dbReference>
<dbReference type="SUPFAM" id="SSF55486">
    <property type="entry name" value="Metalloproteases ('zincins'), catalytic domain"/>
    <property type="match status" value="2"/>
</dbReference>
<comment type="cofactor">
    <cofactor evidence="2">
        <name>Zn(2+)</name>
        <dbReference type="ChEBI" id="CHEBI:29105"/>
    </cofactor>
    <text evidence="2">Binds 1 zinc ion per subunit.</text>
</comment>
<keyword evidence="5" id="KW-1185">Reference proteome</keyword>
<evidence type="ECO:0000259" key="4">
    <source>
        <dbReference type="PROSITE" id="PS51864"/>
    </source>
</evidence>
<dbReference type="Proteomes" id="UP001652626">
    <property type="component" value="Chromosome 31"/>
</dbReference>
<dbReference type="PROSITE" id="PS51864">
    <property type="entry name" value="ASTACIN"/>
    <property type="match status" value="2"/>
</dbReference>
<evidence type="ECO:0000313" key="5">
    <source>
        <dbReference type="Proteomes" id="UP001652626"/>
    </source>
</evidence>
<dbReference type="PRINTS" id="PR00480">
    <property type="entry name" value="ASTACIN"/>
</dbReference>
<dbReference type="GeneID" id="113404312"/>
<proteinExistence type="predicted"/>
<dbReference type="InterPro" id="IPR024079">
    <property type="entry name" value="MetalloPept_cat_dom_sf"/>
</dbReference>
<feature type="compositionally biased region" description="Basic and acidic residues" evidence="3">
    <location>
        <begin position="512"/>
        <end position="525"/>
    </location>
</feature>
<feature type="compositionally biased region" description="Basic and acidic residues" evidence="3">
    <location>
        <begin position="540"/>
        <end position="549"/>
    </location>
</feature>
<keyword evidence="2" id="KW-0862">Zinc</keyword>
<protein>
    <recommendedName>
        <fullName evidence="2">Metalloendopeptidase</fullName>
        <ecNumber evidence="2">3.4.24.-</ecNumber>
    </recommendedName>
</protein>
<name>A0ABM4AXW7_VANTA</name>
<dbReference type="EC" id="3.4.24.-" evidence="2"/>
<evidence type="ECO:0000256" key="2">
    <source>
        <dbReference type="RuleBase" id="RU361183"/>
    </source>
</evidence>
<keyword evidence="2" id="KW-0479">Metal-binding</keyword>
<keyword evidence="2" id="KW-0482">Metalloprotease</keyword>
<dbReference type="InterPro" id="IPR006026">
    <property type="entry name" value="Peptidase_Metallo"/>
</dbReference>
<dbReference type="PANTHER" id="PTHR10127:SF850">
    <property type="entry name" value="METALLOENDOPEPTIDASE"/>
    <property type="match status" value="1"/>
</dbReference>
<feature type="domain" description="Peptidase M12A" evidence="4">
    <location>
        <begin position="27"/>
        <end position="232"/>
    </location>
</feature>
<evidence type="ECO:0000256" key="3">
    <source>
        <dbReference type="SAM" id="MobiDB-lite"/>
    </source>
</evidence>